<evidence type="ECO:0000256" key="1">
    <source>
        <dbReference type="ARBA" id="ARBA00010838"/>
    </source>
</evidence>
<dbReference type="Gramene" id="TVU15273">
    <property type="protein sequence ID" value="TVU15273"/>
    <property type="gene ID" value="EJB05_38784"/>
</dbReference>
<evidence type="ECO:0000256" key="5">
    <source>
        <dbReference type="ARBA" id="ARBA00023180"/>
    </source>
</evidence>
<keyword evidence="5" id="KW-0325">Glycoprotein</keyword>
<dbReference type="Proteomes" id="UP000324897">
    <property type="component" value="Unassembled WGS sequence"/>
</dbReference>
<feature type="signal peptide" evidence="7">
    <location>
        <begin position="1"/>
        <end position="22"/>
    </location>
</feature>
<dbReference type="AlphaFoldDB" id="A0A5J9TV43"/>
<dbReference type="Gene3D" id="3.20.20.80">
    <property type="entry name" value="Glycosidases"/>
    <property type="match status" value="1"/>
</dbReference>
<dbReference type="PANTHER" id="PTHR10353">
    <property type="entry name" value="GLYCOSYL HYDROLASE"/>
    <property type="match status" value="1"/>
</dbReference>
<dbReference type="PRINTS" id="PR00131">
    <property type="entry name" value="GLHYDRLASE1"/>
</dbReference>
<dbReference type="InterPro" id="IPR033132">
    <property type="entry name" value="GH_1_N_CS"/>
</dbReference>
<name>A0A5J9TV43_9POAL</name>
<dbReference type="GO" id="GO:0008422">
    <property type="term" value="F:beta-glucosidase activity"/>
    <property type="evidence" value="ECO:0007669"/>
    <property type="project" value="UniProtKB-ARBA"/>
</dbReference>
<evidence type="ECO:0000256" key="4">
    <source>
        <dbReference type="ARBA" id="ARBA00023157"/>
    </source>
</evidence>
<dbReference type="SUPFAM" id="SSF51445">
    <property type="entry name" value="(Trans)glycosidases"/>
    <property type="match status" value="1"/>
</dbReference>
<evidence type="ECO:0000256" key="6">
    <source>
        <dbReference type="RuleBase" id="RU003690"/>
    </source>
</evidence>
<evidence type="ECO:0000313" key="9">
    <source>
        <dbReference type="Proteomes" id="UP000324897"/>
    </source>
</evidence>
<reference evidence="8 9" key="1">
    <citation type="journal article" date="2019" name="Sci. Rep.">
        <title>A high-quality genome of Eragrostis curvula grass provides insights into Poaceae evolution and supports new strategies to enhance forage quality.</title>
        <authorList>
            <person name="Carballo J."/>
            <person name="Santos B.A.C.M."/>
            <person name="Zappacosta D."/>
            <person name="Garbus I."/>
            <person name="Selva J.P."/>
            <person name="Gallo C.A."/>
            <person name="Diaz A."/>
            <person name="Albertini E."/>
            <person name="Caccamo M."/>
            <person name="Echenique V."/>
        </authorList>
    </citation>
    <scope>NUCLEOTIDE SEQUENCE [LARGE SCALE GENOMIC DNA]</scope>
    <source>
        <strain evidence="9">cv. Victoria</strain>
        <tissue evidence="8">Leaf</tissue>
    </source>
</reference>
<dbReference type="GO" id="GO:0005975">
    <property type="term" value="P:carbohydrate metabolic process"/>
    <property type="evidence" value="ECO:0007669"/>
    <property type="project" value="InterPro"/>
</dbReference>
<dbReference type="PANTHER" id="PTHR10353:SF191">
    <property type="entry name" value="INACTIVE BETA-GLUCOSIDASE 14-RELATED"/>
    <property type="match status" value="1"/>
</dbReference>
<sequence length="513" mass="58181">MGVELAWLLLLLAHGLLSCASSSVDRGDFPPNFVFGASTSAYQIEGAYLEGTVEDGSNGDTADDHYHRYMEDIELMNSLGVNSYRFSISWTRILPRGRVGYVNPDGVAFYDALIDALLEKGIQPFVTISHYDIPHELDKQYGGWLSPEIQKDFGYFAEVCFKMFGDRVKLWTTLNEPNLFAKFSYMDGWYPLGHCSHPFGNCASGNSSIEPYIAGHNMILSHANAVSIYRKKYQGKQGGHIGIVVCSRWYEPFCNTTEDILAAERALAFSGPWYSPFLRNDFFFFAKDAHDLGDYPPEMRMILGPDLPEFTQAQKKKLLETKLDFIGLNHYTAVYVKDCMFSPCEVDPVDGDARVVTSSERDGVLIGEPTGSEHYYSVPYAMEKVVMYYKQRYNNTPMYITENGYAQASNSSMTAEDFTNDTQRVDYIRSYLIFLASAIRKGADVRGYFVWSLLDNFEWTSGYTIRFGLYHVDFKTLKRTPKLSAKWYGKFLKESLLGTGLQKESSQLLQYSA</sequence>
<proteinExistence type="inferred from homology"/>
<evidence type="ECO:0000256" key="3">
    <source>
        <dbReference type="ARBA" id="ARBA00022801"/>
    </source>
</evidence>
<keyword evidence="3" id="KW-0378">Hydrolase</keyword>
<dbReference type="GO" id="GO:0004565">
    <property type="term" value="F:beta-galactosidase activity"/>
    <property type="evidence" value="ECO:0007669"/>
    <property type="project" value="UniProtKB-ARBA"/>
</dbReference>
<dbReference type="PROSITE" id="PS00653">
    <property type="entry name" value="GLYCOSYL_HYDROL_F1_2"/>
    <property type="match status" value="1"/>
</dbReference>
<feature type="chain" id="PRO_5023843562" evidence="7">
    <location>
        <begin position="23"/>
        <end position="513"/>
    </location>
</feature>
<comment type="similarity">
    <text evidence="1 6">Belongs to the glycosyl hydrolase 1 family.</text>
</comment>
<evidence type="ECO:0000313" key="8">
    <source>
        <dbReference type="EMBL" id="TVU15273.1"/>
    </source>
</evidence>
<dbReference type="InterPro" id="IPR017853">
    <property type="entry name" value="GH"/>
</dbReference>
<accession>A0A5J9TV43</accession>
<protein>
    <submittedName>
        <fullName evidence="8">Uncharacterized protein</fullName>
    </submittedName>
</protein>
<keyword evidence="4" id="KW-1015">Disulfide bond</keyword>
<evidence type="ECO:0000256" key="7">
    <source>
        <dbReference type="SAM" id="SignalP"/>
    </source>
</evidence>
<dbReference type="InterPro" id="IPR001360">
    <property type="entry name" value="Glyco_hydro_1"/>
</dbReference>
<dbReference type="Pfam" id="PF00232">
    <property type="entry name" value="Glyco_hydro_1"/>
    <property type="match status" value="1"/>
</dbReference>
<dbReference type="OrthoDB" id="65569at2759"/>
<dbReference type="EMBL" id="RWGY01000031">
    <property type="protein sequence ID" value="TVU15273.1"/>
    <property type="molecule type" value="Genomic_DNA"/>
</dbReference>
<organism evidence="8 9">
    <name type="scientific">Eragrostis curvula</name>
    <name type="common">weeping love grass</name>
    <dbReference type="NCBI Taxonomy" id="38414"/>
    <lineage>
        <taxon>Eukaryota</taxon>
        <taxon>Viridiplantae</taxon>
        <taxon>Streptophyta</taxon>
        <taxon>Embryophyta</taxon>
        <taxon>Tracheophyta</taxon>
        <taxon>Spermatophyta</taxon>
        <taxon>Magnoliopsida</taxon>
        <taxon>Liliopsida</taxon>
        <taxon>Poales</taxon>
        <taxon>Poaceae</taxon>
        <taxon>PACMAD clade</taxon>
        <taxon>Chloridoideae</taxon>
        <taxon>Eragrostideae</taxon>
        <taxon>Eragrostidinae</taxon>
        <taxon>Eragrostis</taxon>
    </lineage>
</organism>
<evidence type="ECO:0000256" key="2">
    <source>
        <dbReference type="ARBA" id="ARBA00022729"/>
    </source>
</evidence>
<dbReference type="FunFam" id="3.20.20.80:FF:000020">
    <property type="entry name" value="Beta-glucosidase 12"/>
    <property type="match status" value="1"/>
</dbReference>
<dbReference type="GO" id="GO:0033907">
    <property type="term" value="F:beta-D-fucosidase activity"/>
    <property type="evidence" value="ECO:0007669"/>
    <property type="project" value="UniProtKB-ARBA"/>
</dbReference>
<comment type="caution">
    <text evidence="8">The sequence shown here is derived from an EMBL/GenBank/DDBJ whole genome shotgun (WGS) entry which is preliminary data.</text>
</comment>
<gene>
    <name evidence="8" type="ORF">EJB05_38784</name>
</gene>
<keyword evidence="9" id="KW-1185">Reference proteome</keyword>
<keyword evidence="2 7" id="KW-0732">Signal</keyword>